<feature type="transmembrane region" description="Helical" evidence="3">
    <location>
        <begin position="414"/>
        <end position="434"/>
    </location>
</feature>
<evidence type="ECO:0000256" key="2">
    <source>
        <dbReference type="SAM" id="MobiDB-lite"/>
    </source>
</evidence>
<gene>
    <name evidence="5" type="ORF">SLA_4399</name>
</gene>
<keyword evidence="1" id="KW-0175">Coiled coil</keyword>
<dbReference type="KEGG" id="slau:SLA_4399"/>
<keyword evidence="3" id="KW-0472">Membrane</keyword>
<evidence type="ECO:0000313" key="5">
    <source>
        <dbReference type="EMBL" id="BAU85287.1"/>
    </source>
</evidence>
<feature type="signal peptide" evidence="4">
    <location>
        <begin position="1"/>
        <end position="29"/>
    </location>
</feature>
<dbReference type="EMBL" id="AP017424">
    <property type="protein sequence ID" value="BAU85287.1"/>
    <property type="molecule type" value="Genomic_DNA"/>
</dbReference>
<reference evidence="5 6" key="1">
    <citation type="journal article" date="2016" name="Genome Announc.">
        <title>Complete Genome Sequence of Thiostrepton-Producing Streptomyces laurentii ATCC 31255.</title>
        <authorList>
            <person name="Doi K."/>
            <person name="Fujino Y."/>
            <person name="Nagayoshi Y."/>
            <person name="Ohshima T."/>
            <person name="Ogata S."/>
        </authorList>
    </citation>
    <scope>NUCLEOTIDE SEQUENCE [LARGE SCALE GENOMIC DNA]</scope>
    <source>
        <strain evidence="5 6">ATCC 31255</strain>
    </source>
</reference>
<protein>
    <submittedName>
        <fullName evidence="5">LPXTG-motif cell wall anchor domain protein</fullName>
    </submittedName>
</protein>
<dbReference type="AlphaFoldDB" id="A0A160P1H8"/>
<keyword evidence="6" id="KW-1185">Reference proteome</keyword>
<dbReference type="Proteomes" id="UP000217676">
    <property type="component" value="Chromosome"/>
</dbReference>
<feature type="coiled-coil region" evidence="1">
    <location>
        <begin position="46"/>
        <end position="80"/>
    </location>
</feature>
<accession>A0A160P1H8</accession>
<evidence type="ECO:0000256" key="1">
    <source>
        <dbReference type="SAM" id="Coils"/>
    </source>
</evidence>
<proteinExistence type="predicted"/>
<feature type="region of interest" description="Disordered" evidence="2">
    <location>
        <begin position="350"/>
        <end position="407"/>
    </location>
</feature>
<feature type="coiled-coil region" evidence="1">
    <location>
        <begin position="174"/>
        <end position="208"/>
    </location>
</feature>
<name>A0A160P1H8_STRLU</name>
<organism evidence="5 6">
    <name type="scientific">Streptomyces laurentii</name>
    <dbReference type="NCBI Taxonomy" id="39478"/>
    <lineage>
        <taxon>Bacteria</taxon>
        <taxon>Bacillati</taxon>
        <taxon>Actinomycetota</taxon>
        <taxon>Actinomycetes</taxon>
        <taxon>Kitasatosporales</taxon>
        <taxon>Streptomycetaceae</taxon>
        <taxon>Streptomyces</taxon>
    </lineage>
</organism>
<evidence type="ECO:0000313" key="6">
    <source>
        <dbReference type="Proteomes" id="UP000217676"/>
    </source>
</evidence>
<keyword evidence="3" id="KW-0812">Transmembrane</keyword>
<evidence type="ECO:0000256" key="4">
    <source>
        <dbReference type="SAM" id="SignalP"/>
    </source>
</evidence>
<keyword evidence="3" id="KW-1133">Transmembrane helix</keyword>
<keyword evidence="4" id="KW-0732">Signal</keyword>
<feature type="compositionally biased region" description="Low complexity" evidence="2">
    <location>
        <begin position="385"/>
        <end position="407"/>
    </location>
</feature>
<sequence>MKIRRIAATAVAAAVTAPVVFLSAAPAFADTKPAAGASQLADKPSIEQLKLAVAAAETAFDKAKADLTAAEKAVDALAKADHPLAVDVQTAKKVYDEAATAKEAAAEAVTKAEAALAALPEDATDEQKAPLEQAVKEAKAAAEAAAADATAKNEGLLKVLRAQNDAKAAALSTLDEARKAKKTARKALDDAEDALAEAEANLPDGEDMCVEDDKSLGTSLTGPSEITAGSSGVFTFRITNKGSKTFDEFGGFSVATTNGGMEWLDVKWSTSESPTWKPINWANEEELGFSANAPLAPGKSFDFKLKVSVDAKVPVGDGQVLAAGLRATYEDMTCGESETNIAHFTVVKPAKPGSGNNNGTNGGHNGNGTNGGTKGNGNASPQGGTSKTPVTITTHTPTTTTGRLAATGAGPSTLPFALAGGAAVVLGAGAMVMVRRRKAGEGA</sequence>
<feature type="chain" id="PRO_5007819087" evidence="4">
    <location>
        <begin position="30"/>
        <end position="443"/>
    </location>
</feature>
<feature type="compositionally biased region" description="Gly residues" evidence="2">
    <location>
        <begin position="360"/>
        <end position="375"/>
    </location>
</feature>
<evidence type="ECO:0000256" key="3">
    <source>
        <dbReference type="SAM" id="Phobius"/>
    </source>
</evidence>